<dbReference type="Proteomes" id="UP000278627">
    <property type="component" value="Unassembled WGS sequence"/>
</dbReference>
<dbReference type="WBParaSite" id="BPAG_0000342501-mRNA-1">
    <property type="protein sequence ID" value="BPAG_0000342501-mRNA-1"/>
    <property type="gene ID" value="BPAG_0000342501"/>
</dbReference>
<dbReference type="EMBL" id="UZAD01000942">
    <property type="protein sequence ID" value="VDN84581.1"/>
    <property type="molecule type" value="Genomic_DNA"/>
</dbReference>
<dbReference type="AlphaFoldDB" id="A0A0N4T5E4"/>
<gene>
    <name evidence="1" type="ORF">BPAG_LOCUS3395</name>
</gene>
<evidence type="ECO:0000313" key="1">
    <source>
        <dbReference type="EMBL" id="VDN84581.1"/>
    </source>
</evidence>
<proteinExistence type="predicted"/>
<accession>A0A0N4T5E4</accession>
<sequence>MVSSQGPYKIQLCCEGGFLSVTELVGGWGSMARINQLSPVQLAARNMVFNEESQEDVWENGSVMDVSGRSRRVPPLWTSFSHAQGGLTFKGVMNGEERSYGWVRPTSRHLSREFERRYGVRNARSFVSKYSCRARFERCSCHITAFPGFHLLHISTNIENRRL</sequence>
<protein>
    <submittedName>
        <fullName evidence="3">SH2 domain-containing protein</fullName>
    </submittedName>
</protein>
<name>A0A0N4T5E4_BRUPA</name>
<keyword evidence="2" id="KW-1185">Reference proteome</keyword>
<reference evidence="1 2" key="2">
    <citation type="submission" date="2018-11" db="EMBL/GenBank/DDBJ databases">
        <authorList>
            <consortium name="Pathogen Informatics"/>
        </authorList>
    </citation>
    <scope>NUCLEOTIDE SEQUENCE [LARGE SCALE GENOMIC DNA]</scope>
</reference>
<reference evidence="3" key="1">
    <citation type="submission" date="2017-02" db="UniProtKB">
        <authorList>
            <consortium name="WormBaseParasite"/>
        </authorList>
    </citation>
    <scope>IDENTIFICATION</scope>
</reference>
<evidence type="ECO:0000313" key="3">
    <source>
        <dbReference type="WBParaSite" id="BPAG_0000342501-mRNA-1"/>
    </source>
</evidence>
<evidence type="ECO:0000313" key="2">
    <source>
        <dbReference type="Proteomes" id="UP000278627"/>
    </source>
</evidence>
<organism evidence="3">
    <name type="scientific">Brugia pahangi</name>
    <name type="common">Filarial nematode worm</name>
    <dbReference type="NCBI Taxonomy" id="6280"/>
    <lineage>
        <taxon>Eukaryota</taxon>
        <taxon>Metazoa</taxon>
        <taxon>Ecdysozoa</taxon>
        <taxon>Nematoda</taxon>
        <taxon>Chromadorea</taxon>
        <taxon>Rhabditida</taxon>
        <taxon>Spirurina</taxon>
        <taxon>Spiruromorpha</taxon>
        <taxon>Filarioidea</taxon>
        <taxon>Onchocercidae</taxon>
        <taxon>Brugia</taxon>
    </lineage>
</organism>